<evidence type="ECO:0000256" key="1">
    <source>
        <dbReference type="SAM" id="MobiDB-lite"/>
    </source>
</evidence>
<reference evidence="3 4" key="1">
    <citation type="submission" date="2013-04" db="EMBL/GenBank/DDBJ databases">
        <title>Shimia sp. 22II-S11-Z10 Genome Sequencing.</title>
        <authorList>
            <person name="Lai Q."/>
            <person name="Li G."/>
            <person name="Shao Z."/>
        </authorList>
    </citation>
    <scope>NUCLEOTIDE SEQUENCE [LARGE SCALE GENOMIC DNA]</scope>
    <source>
        <strain evidence="4">22II-S11-Z10</strain>
    </source>
</reference>
<dbReference type="eggNOG" id="COG3103">
    <property type="taxonomic scope" value="Bacteria"/>
</dbReference>
<accession>A0A058ZJ00</accession>
<comment type="caution">
    <text evidence="3">The sequence shown here is derived from an EMBL/GenBank/DDBJ whole genome shotgun (WGS) entry which is preliminary data.</text>
</comment>
<evidence type="ECO:0000313" key="4">
    <source>
        <dbReference type="Proteomes" id="UP000024836"/>
    </source>
</evidence>
<dbReference type="InterPro" id="IPR003646">
    <property type="entry name" value="SH3-like_bac-type"/>
</dbReference>
<dbReference type="RefSeq" id="WP_035253426.1">
    <property type="nucleotide sequence ID" value="NZ_AQQY01000018.1"/>
</dbReference>
<dbReference type="OrthoDB" id="7433551at2"/>
<keyword evidence="4" id="KW-1185">Reference proteome</keyword>
<dbReference type="STRING" id="1461693.ATO10_15692"/>
<evidence type="ECO:0000259" key="2">
    <source>
        <dbReference type="Pfam" id="PF08239"/>
    </source>
</evidence>
<dbReference type="Gene3D" id="2.30.30.40">
    <property type="entry name" value="SH3 Domains"/>
    <property type="match status" value="1"/>
</dbReference>
<organism evidence="3 4">
    <name type="scientific">Actibacterium atlanticum</name>
    <dbReference type="NCBI Taxonomy" id="1461693"/>
    <lineage>
        <taxon>Bacteria</taxon>
        <taxon>Pseudomonadati</taxon>
        <taxon>Pseudomonadota</taxon>
        <taxon>Alphaproteobacteria</taxon>
        <taxon>Rhodobacterales</taxon>
        <taxon>Roseobacteraceae</taxon>
        <taxon>Actibacterium</taxon>
    </lineage>
</organism>
<dbReference type="EMBL" id="AQQY01000018">
    <property type="protein sequence ID" value="KCV80741.1"/>
    <property type="molecule type" value="Genomic_DNA"/>
</dbReference>
<feature type="domain" description="SH3b" evidence="2">
    <location>
        <begin position="122"/>
        <end position="175"/>
    </location>
</feature>
<evidence type="ECO:0000313" key="3">
    <source>
        <dbReference type="EMBL" id="KCV80741.1"/>
    </source>
</evidence>
<feature type="compositionally biased region" description="Basic and acidic residues" evidence="1">
    <location>
        <begin position="26"/>
        <end position="35"/>
    </location>
</feature>
<proteinExistence type="predicted"/>
<protein>
    <recommendedName>
        <fullName evidence="2">SH3b domain-containing protein</fullName>
    </recommendedName>
</protein>
<feature type="region of interest" description="Disordered" evidence="1">
    <location>
        <begin position="26"/>
        <end position="49"/>
    </location>
</feature>
<feature type="compositionally biased region" description="Low complexity" evidence="1">
    <location>
        <begin position="36"/>
        <end position="45"/>
    </location>
</feature>
<gene>
    <name evidence="3" type="ORF">ATO10_15692</name>
</gene>
<dbReference type="Proteomes" id="UP000024836">
    <property type="component" value="Unassembled WGS sequence"/>
</dbReference>
<sequence>MYKMLGALMIWMVGVGLAVKDEPKPEVTAQTEDKSAISSSSIQASVTPAKGPVQLKPMEQAPVHHAAVTTELIPVSFGTKSVAQTPSVRSSDAPAGYAPLPQAKTDFAEPSPEVPVYEVTGSRVNMRAGPSTGHAVVAALGKGTQTQFLGQHQGWAQIKVIDTGARGFMSVKFLQPVATN</sequence>
<dbReference type="AlphaFoldDB" id="A0A058ZJ00"/>
<name>A0A058ZJ00_9RHOB</name>
<dbReference type="Pfam" id="PF08239">
    <property type="entry name" value="SH3_3"/>
    <property type="match status" value="1"/>
</dbReference>